<evidence type="ECO:0000313" key="3">
    <source>
        <dbReference type="Proteomes" id="UP000054454"/>
    </source>
</evidence>
<feature type="compositionally biased region" description="Polar residues" evidence="1">
    <location>
        <begin position="270"/>
        <end position="306"/>
    </location>
</feature>
<dbReference type="VEuPathDB" id="FungiDB:T552_00021"/>
<feature type="region of interest" description="Disordered" evidence="1">
    <location>
        <begin position="572"/>
        <end position="594"/>
    </location>
</feature>
<feature type="compositionally biased region" description="Low complexity" evidence="1">
    <location>
        <begin position="239"/>
        <end position="255"/>
    </location>
</feature>
<sequence>MEHETKSFDEKEEYKKLFKIRDKIFMNMQATMQSSGMEYFNSNMKIKPPLIKPKPLGSPRYSHTLSKTFLKYKQVPGPSTQISLEDDKSRLERMLRARIEKRKADAKLLMEQGPYKKHVEQKTFSNQIHYKKNIKSCDEIKENKETSSCEANLPCTDIQKESSLDLKHTQELSVSKPFYHNQESKYDTRCNENNEQAIDFSSSSMAIPGLRVPTYIREENIEKSTIPTITQNAEENTHNNKVISSNSSIKSPSLSLESKLTSHDFQTYESNIQNTSRSSSFEYKPRSPTSRLQLSLISSPKASESIDQSEKLTETKSIPESKLHYSHITKENSKIQDNAKNLKENKKIDGYTEQDDSSNLAKQHPYEPYKQITSPGPMHWKRDFYPYYQRRSAPTWHGPENYSGHFLPRDDPSLYYPDRAYFSAHPPPPMGLHNSYTGPCDYDLYYTQEFPPLRPSLSPRMTHLYPSYSTRFPHASPFPQSPSLHRYTHDKYFTPAYPPHPYLLHHSSRYDDSIAFSRNSGHFYQPSRNTYDWENLRNYDSSIDHSTSHPLNFREHYETILPYETYLHTEHSTLKTSHSINDRNNESTHWNRLR</sequence>
<accession>A0A0W4ZSN7</accession>
<keyword evidence="3" id="KW-1185">Reference proteome</keyword>
<reference evidence="3" key="1">
    <citation type="journal article" date="2016" name="Nat. Commun.">
        <title>Genome analysis of three Pneumocystis species reveals adaptation mechanisms to life exclusively in mammalian hosts.</title>
        <authorList>
            <person name="Ma L."/>
            <person name="Chen Z."/>
            <person name="Huang D.W."/>
            <person name="Kutty G."/>
            <person name="Ishihara M."/>
            <person name="Wang H."/>
            <person name="Abouelleil A."/>
            <person name="Bishop L."/>
            <person name="Davey E."/>
            <person name="Deng R."/>
            <person name="Deng X."/>
            <person name="Fan L."/>
            <person name="Fantoni G."/>
            <person name="Fitzgerald M."/>
            <person name="Gogineni E."/>
            <person name="Goldberg J.M."/>
            <person name="Handley G."/>
            <person name="Hu X."/>
            <person name="Huber C."/>
            <person name="Jiao X."/>
            <person name="Jones K."/>
            <person name="Levin J.Z."/>
            <person name="Liu Y."/>
            <person name="Macdonald P."/>
            <person name="Melnikov A."/>
            <person name="Raley C."/>
            <person name="Sassi M."/>
            <person name="Sherman B.T."/>
            <person name="Song X."/>
            <person name="Sykes S."/>
            <person name="Tran B."/>
            <person name="Walsh L."/>
            <person name="Xia Y."/>
            <person name="Yang J."/>
            <person name="Young S."/>
            <person name="Zeng Q."/>
            <person name="Zheng X."/>
            <person name="Stephens R."/>
            <person name="Nusbaum C."/>
            <person name="Birren B.W."/>
            <person name="Azadi P."/>
            <person name="Lempicki R.A."/>
            <person name="Cuomo C.A."/>
            <person name="Kovacs J.A."/>
        </authorList>
    </citation>
    <scope>NUCLEOTIDE SEQUENCE [LARGE SCALE GENOMIC DNA]</scope>
    <source>
        <strain evidence="3">B80</strain>
    </source>
</reference>
<evidence type="ECO:0000256" key="1">
    <source>
        <dbReference type="SAM" id="MobiDB-lite"/>
    </source>
</evidence>
<evidence type="ECO:0000313" key="2">
    <source>
        <dbReference type="EMBL" id="KTW31376.1"/>
    </source>
</evidence>
<gene>
    <name evidence="2" type="ORF">T552_00021</name>
</gene>
<feature type="region of interest" description="Disordered" evidence="1">
    <location>
        <begin position="270"/>
        <end position="319"/>
    </location>
</feature>
<feature type="region of interest" description="Disordered" evidence="1">
    <location>
        <begin position="349"/>
        <end position="373"/>
    </location>
</feature>
<dbReference type="Proteomes" id="UP000054454">
    <property type="component" value="Unassembled WGS sequence"/>
</dbReference>
<proteinExistence type="predicted"/>
<feature type="region of interest" description="Disordered" evidence="1">
    <location>
        <begin position="230"/>
        <end position="255"/>
    </location>
</feature>
<dbReference type="GeneID" id="28934845"/>
<dbReference type="RefSeq" id="XP_018227492.1">
    <property type="nucleotide sequence ID" value="XM_018368643.1"/>
</dbReference>
<dbReference type="AlphaFoldDB" id="A0A0W4ZSN7"/>
<name>A0A0W4ZSN7_PNEC8</name>
<protein>
    <submittedName>
        <fullName evidence="2">Uncharacterized protein</fullName>
    </submittedName>
</protein>
<dbReference type="OrthoDB" id="5364963at2759"/>
<dbReference type="EMBL" id="LFVZ01000001">
    <property type="protein sequence ID" value="KTW31376.1"/>
    <property type="molecule type" value="Genomic_DNA"/>
</dbReference>
<comment type="caution">
    <text evidence="2">The sequence shown here is derived from an EMBL/GenBank/DDBJ whole genome shotgun (WGS) entry which is preliminary data.</text>
</comment>
<organism evidence="2 3">
    <name type="scientific">Pneumocystis carinii (strain B80)</name>
    <name type="common">Rat pneumocystis pneumonia agent</name>
    <name type="synonym">Pneumocystis carinii f. sp. carinii</name>
    <dbReference type="NCBI Taxonomy" id="1408658"/>
    <lineage>
        <taxon>Eukaryota</taxon>
        <taxon>Fungi</taxon>
        <taxon>Dikarya</taxon>
        <taxon>Ascomycota</taxon>
        <taxon>Taphrinomycotina</taxon>
        <taxon>Pneumocystomycetes</taxon>
        <taxon>Pneumocystaceae</taxon>
        <taxon>Pneumocystis</taxon>
    </lineage>
</organism>
<feature type="compositionally biased region" description="Basic and acidic residues" evidence="1">
    <location>
        <begin position="308"/>
        <end position="319"/>
    </location>
</feature>